<reference evidence="2" key="1">
    <citation type="journal article" date="2009" name="PLoS Genet.">
        <title>Sequencing, mapping, and analysis of 27,455 maize full-length cDNAs.</title>
        <authorList>
            <person name="Soderlund C."/>
            <person name="Descour A."/>
            <person name="Kudrna D."/>
            <person name="Bomhoff M."/>
            <person name="Boyd L."/>
            <person name="Currie J."/>
            <person name="Angelova A."/>
            <person name="Collura K."/>
            <person name="Wissotski M."/>
            <person name="Ashley E."/>
            <person name="Morrow D."/>
            <person name="Fernandes J."/>
            <person name="Walbot V."/>
            <person name="Yu Y."/>
        </authorList>
    </citation>
    <scope>NUCLEOTIDE SEQUENCE</scope>
    <source>
        <strain evidence="2">B73</strain>
    </source>
</reference>
<sequence length="48" mass="5395">MLKSSTRKGSEWNRNQHKANFTDDVNLPTIPNNLPLSLTIPFAVELVS</sequence>
<evidence type="ECO:0000313" key="2">
    <source>
        <dbReference type="EMBL" id="ACN26425.1"/>
    </source>
</evidence>
<dbReference type="EMBL" id="BT061728">
    <property type="protein sequence ID" value="ACN26425.1"/>
    <property type="molecule type" value="mRNA"/>
</dbReference>
<name>C0HHC2_MAIZE</name>
<accession>C0HHC2</accession>
<feature type="region of interest" description="Disordered" evidence="1">
    <location>
        <begin position="1"/>
        <end position="26"/>
    </location>
</feature>
<evidence type="ECO:0000256" key="1">
    <source>
        <dbReference type="SAM" id="MobiDB-lite"/>
    </source>
</evidence>
<dbReference type="AlphaFoldDB" id="C0HHC2"/>
<protein>
    <submittedName>
        <fullName evidence="2">Uncharacterized protein</fullName>
    </submittedName>
</protein>
<organism evidence="2">
    <name type="scientific">Zea mays</name>
    <name type="common">Maize</name>
    <dbReference type="NCBI Taxonomy" id="4577"/>
    <lineage>
        <taxon>Eukaryota</taxon>
        <taxon>Viridiplantae</taxon>
        <taxon>Streptophyta</taxon>
        <taxon>Embryophyta</taxon>
        <taxon>Tracheophyta</taxon>
        <taxon>Spermatophyta</taxon>
        <taxon>Magnoliopsida</taxon>
        <taxon>Liliopsida</taxon>
        <taxon>Poales</taxon>
        <taxon>Poaceae</taxon>
        <taxon>PACMAD clade</taxon>
        <taxon>Panicoideae</taxon>
        <taxon>Andropogonodae</taxon>
        <taxon>Andropogoneae</taxon>
        <taxon>Tripsacinae</taxon>
        <taxon>Zea</taxon>
    </lineage>
</organism>
<proteinExistence type="evidence at transcript level"/>